<feature type="domain" description="Methyltransferase" evidence="2">
    <location>
        <begin position="59"/>
        <end position="154"/>
    </location>
</feature>
<keyword evidence="1" id="KW-0808">Transferase</keyword>
<keyword evidence="3" id="KW-0489">Methyltransferase</keyword>
<name>A0ABU5ST93_9CYAN</name>
<dbReference type="CDD" id="cd02440">
    <property type="entry name" value="AdoMet_MTases"/>
    <property type="match status" value="1"/>
</dbReference>
<proteinExistence type="predicted"/>
<evidence type="ECO:0000313" key="4">
    <source>
        <dbReference type="Proteomes" id="UP001302329"/>
    </source>
</evidence>
<dbReference type="EMBL" id="JAYGHY010000008">
    <property type="protein sequence ID" value="MEA5441719.1"/>
    <property type="molecule type" value="Genomic_DNA"/>
</dbReference>
<comment type="caution">
    <text evidence="3">The sequence shown here is derived from an EMBL/GenBank/DDBJ whole genome shotgun (WGS) entry which is preliminary data.</text>
</comment>
<keyword evidence="4" id="KW-1185">Reference proteome</keyword>
<dbReference type="InterPro" id="IPR041698">
    <property type="entry name" value="Methyltransf_25"/>
</dbReference>
<evidence type="ECO:0000259" key="2">
    <source>
        <dbReference type="Pfam" id="PF13649"/>
    </source>
</evidence>
<organism evidence="3 4">
    <name type="scientific">Cyanobium gracile UHCC 0281</name>
    <dbReference type="NCBI Taxonomy" id="3110309"/>
    <lineage>
        <taxon>Bacteria</taxon>
        <taxon>Bacillati</taxon>
        <taxon>Cyanobacteriota</taxon>
        <taxon>Cyanophyceae</taxon>
        <taxon>Synechococcales</taxon>
        <taxon>Prochlorococcaceae</taxon>
        <taxon>Cyanobium</taxon>
    </lineage>
</organism>
<gene>
    <name evidence="3" type="ORF">VB739_04045</name>
</gene>
<accession>A0ABU5ST93</accession>
<dbReference type="GO" id="GO:0008168">
    <property type="term" value="F:methyltransferase activity"/>
    <property type="evidence" value="ECO:0007669"/>
    <property type="project" value="UniProtKB-KW"/>
</dbReference>
<reference evidence="3 4" key="1">
    <citation type="submission" date="2023-12" db="EMBL/GenBank/DDBJ databases">
        <title>Baltic Sea Cyanobacteria.</title>
        <authorList>
            <person name="Delbaje E."/>
            <person name="Fewer D.P."/>
            <person name="Shishido T.K."/>
        </authorList>
    </citation>
    <scope>NUCLEOTIDE SEQUENCE [LARGE SCALE GENOMIC DNA]</scope>
    <source>
        <strain evidence="3 4">UHCC 0281</strain>
    </source>
</reference>
<protein>
    <submittedName>
        <fullName evidence="3">Methyltransferase domain-containing protein</fullName>
    </submittedName>
</protein>
<sequence length="284" mass="31415">MPAHLTAPEPQAPAASHDTYVLGNDAVELDRLRLQHDLWRPLLQAALGRAALSPGERAIDLGAGPGFVALDLARIVGPTGQVLALEQNPAYVRHGQQLAQDADLGQLEMRCHDLLRDPVPAGPFDLVWCRWLAMFLPEVEPLLDPLPLCLARGGRVLFHEYVHWDTFGLHPHGHAMARFSRAVQRSFRQAGGDPDISRRLPSLLAARGFEIEELLPLPVLGRAGEWPARWLEMFVTLYGSRLQALGLWSPEEAETARLEMAASRADPGSFWVGPTILEVRARRT</sequence>
<evidence type="ECO:0000256" key="1">
    <source>
        <dbReference type="ARBA" id="ARBA00022679"/>
    </source>
</evidence>
<dbReference type="RefSeq" id="WP_323355837.1">
    <property type="nucleotide sequence ID" value="NZ_JAYGHY010000008.1"/>
</dbReference>
<evidence type="ECO:0000313" key="3">
    <source>
        <dbReference type="EMBL" id="MEA5441719.1"/>
    </source>
</evidence>
<dbReference type="Pfam" id="PF13649">
    <property type="entry name" value="Methyltransf_25"/>
    <property type="match status" value="1"/>
</dbReference>
<dbReference type="PANTHER" id="PTHR43861">
    <property type="entry name" value="TRANS-ACONITATE 2-METHYLTRANSFERASE-RELATED"/>
    <property type="match status" value="1"/>
</dbReference>
<dbReference type="Proteomes" id="UP001302329">
    <property type="component" value="Unassembled WGS sequence"/>
</dbReference>
<dbReference type="Gene3D" id="3.40.50.150">
    <property type="entry name" value="Vaccinia Virus protein VP39"/>
    <property type="match status" value="1"/>
</dbReference>
<dbReference type="GO" id="GO:0032259">
    <property type="term" value="P:methylation"/>
    <property type="evidence" value="ECO:0007669"/>
    <property type="project" value="UniProtKB-KW"/>
</dbReference>
<dbReference type="SUPFAM" id="SSF53335">
    <property type="entry name" value="S-adenosyl-L-methionine-dependent methyltransferases"/>
    <property type="match status" value="1"/>
</dbReference>
<dbReference type="InterPro" id="IPR029063">
    <property type="entry name" value="SAM-dependent_MTases_sf"/>
</dbReference>